<dbReference type="Proteomes" id="UP000269396">
    <property type="component" value="Unassembled WGS sequence"/>
</dbReference>
<accession>A0A183NH19</accession>
<evidence type="ECO:0000313" key="2">
    <source>
        <dbReference type="EMBL" id="VDO77883.1"/>
    </source>
</evidence>
<organism evidence="2 3">
    <name type="scientific">Schistosoma mattheei</name>
    <dbReference type="NCBI Taxonomy" id="31246"/>
    <lineage>
        <taxon>Eukaryota</taxon>
        <taxon>Metazoa</taxon>
        <taxon>Spiralia</taxon>
        <taxon>Lophotrochozoa</taxon>
        <taxon>Platyhelminthes</taxon>
        <taxon>Trematoda</taxon>
        <taxon>Digenea</taxon>
        <taxon>Strigeidida</taxon>
        <taxon>Schistosomatoidea</taxon>
        <taxon>Schistosomatidae</taxon>
        <taxon>Schistosoma</taxon>
    </lineage>
</organism>
<feature type="region of interest" description="Disordered" evidence="1">
    <location>
        <begin position="103"/>
        <end position="130"/>
    </location>
</feature>
<keyword evidence="3" id="KW-1185">Reference proteome</keyword>
<protein>
    <submittedName>
        <fullName evidence="2">Uncharacterized protein</fullName>
    </submittedName>
</protein>
<name>A0A183NH19_9TREM</name>
<evidence type="ECO:0000313" key="3">
    <source>
        <dbReference type="Proteomes" id="UP000269396"/>
    </source>
</evidence>
<dbReference type="EMBL" id="UZAL01001553">
    <property type="protein sequence ID" value="VDO77883.1"/>
    <property type="molecule type" value="Genomic_DNA"/>
</dbReference>
<proteinExistence type="predicted"/>
<reference evidence="2 3" key="1">
    <citation type="submission" date="2018-11" db="EMBL/GenBank/DDBJ databases">
        <authorList>
            <consortium name="Pathogen Informatics"/>
        </authorList>
    </citation>
    <scope>NUCLEOTIDE SEQUENCE [LARGE SCALE GENOMIC DNA]</scope>
    <source>
        <strain>Denwood</strain>
        <strain evidence="3">Zambia</strain>
    </source>
</reference>
<evidence type="ECO:0000256" key="1">
    <source>
        <dbReference type="SAM" id="MobiDB-lite"/>
    </source>
</evidence>
<feature type="compositionally biased region" description="Acidic residues" evidence="1">
    <location>
        <begin position="107"/>
        <end position="123"/>
    </location>
</feature>
<sequence>MTCLKSSIKEIIQKILISSGESFHTSDLVLELIYDYIRINANQMLFYLSTTKLPELYDLLNLCKHQPIRLIRIVKYFRTICTSSFIKTNGLSIMNEKQLSSFINNHDDDDDDDDRRDDDDDDDERKPNHILPNSKCFNSFLPHNNSNWIRLNKLFHQLSIPLPTIHHHHYHKDNSFWQLYPLKFKQIYYQLYKGKLLRLTRIDLMTCNESIEKFLSFHRLRQSASLLNLTKSCNLKKFLYWFYYCTLNNNHNHDENKITLKTINEKYLKMLHNSMTCSTTTTTTTSSFCSSSSSSLTIDSTVSSGSSSSSSSSSPHEGLHILAYLLNGDILDIIDMILFNRQKLNINLTSPITPIEIKQVLHLFTNILYPRQ</sequence>
<gene>
    <name evidence="2" type="ORF">SMTD_LOCUS1405</name>
</gene>
<dbReference type="AlphaFoldDB" id="A0A183NH19"/>